<dbReference type="Proteomes" id="UP000320475">
    <property type="component" value="Unassembled WGS sequence"/>
</dbReference>
<evidence type="ECO:0000313" key="3">
    <source>
        <dbReference type="Proteomes" id="UP000320475"/>
    </source>
</evidence>
<comment type="caution">
    <text evidence="2">The sequence shown here is derived from an EMBL/GenBank/DDBJ whole genome shotgun (WGS) entry which is preliminary data.</text>
</comment>
<dbReference type="EMBL" id="QEAM01001024">
    <property type="protein sequence ID" value="TPX31751.1"/>
    <property type="molecule type" value="Genomic_DNA"/>
</dbReference>
<reference evidence="2 3" key="1">
    <citation type="journal article" date="2019" name="Sci. Rep.">
        <title>Comparative genomics of chytrid fungi reveal insights into the obligate biotrophic and pathogenic lifestyle of Synchytrium endobioticum.</title>
        <authorList>
            <person name="van de Vossenberg B.T.L.H."/>
            <person name="Warris S."/>
            <person name="Nguyen H.D.T."/>
            <person name="van Gent-Pelzer M.P.E."/>
            <person name="Joly D.L."/>
            <person name="van de Geest H.C."/>
            <person name="Bonants P.J.M."/>
            <person name="Smith D.S."/>
            <person name="Levesque C.A."/>
            <person name="van der Lee T.A.J."/>
        </authorList>
    </citation>
    <scope>NUCLEOTIDE SEQUENCE [LARGE SCALE GENOMIC DNA]</scope>
    <source>
        <strain evidence="2 3">LEV6574</strain>
    </source>
</reference>
<dbReference type="AlphaFoldDB" id="A0A507BXD0"/>
<gene>
    <name evidence="2" type="ORF">SeLEV6574_g08513</name>
</gene>
<proteinExistence type="predicted"/>
<protein>
    <submittedName>
        <fullName evidence="2">Uncharacterized protein</fullName>
    </submittedName>
</protein>
<feature type="non-terminal residue" evidence="2">
    <location>
        <position position="1"/>
    </location>
</feature>
<name>A0A507BXD0_9FUNG</name>
<evidence type="ECO:0000256" key="1">
    <source>
        <dbReference type="SAM" id="MobiDB-lite"/>
    </source>
</evidence>
<feature type="region of interest" description="Disordered" evidence="1">
    <location>
        <begin position="1"/>
        <end position="29"/>
    </location>
</feature>
<organism evidence="2 3">
    <name type="scientific">Synchytrium endobioticum</name>
    <dbReference type="NCBI Taxonomy" id="286115"/>
    <lineage>
        <taxon>Eukaryota</taxon>
        <taxon>Fungi</taxon>
        <taxon>Fungi incertae sedis</taxon>
        <taxon>Chytridiomycota</taxon>
        <taxon>Chytridiomycota incertae sedis</taxon>
        <taxon>Chytridiomycetes</taxon>
        <taxon>Synchytriales</taxon>
        <taxon>Synchytriaceae</taxon>
        <taxon>Synchytrium</taxon>
    </lineage>
</organism>
<sequence length="45" mass="5239">RCHRHQWLQKADNESRSSRPGPLDDFPSPAILDTHARIAQKLLYL</sequence>
<evidence type="ECO:0000313" key="2">
    <source>
        <dbReference type="EMBL" id="TPX31751.1"/>
    </source>
</evidence>
<accession>A0A507BXD0</accession>